<feature type="region of interest" description="Disordered" evidence="1">
    <location>
        <begin position="52"/>
        <end position="72"/>
    </location>
</feature>
<dbReference type="HOGENOM" id="CLU_2723905_0_0_1"/>
<keyword evidence="3" id="KW-1185">Reference proteome</keyword>
<evidence type="ECO:0000256" key="1">
    <source>
        <dbReference type="SAM" id="MobiDB-lite"/>
    </source>
</evidence>
<reference evidence="3" key="2">
    <citation type="submission" date="2015-01" db="EMBL/GenBank/DDBJ databases">
        <title>Evolutionary Origins and Diversification of the Mycorrhizal Mutualists.</title>
        <authorList>
            <consortium name="DOE Joint Genome Institute"/>
            <consortium name="Mycorrhizal Genomics Consortium"/>
            <person name="Kohler A."/>
            <person name="Kuo A."/>
            <person name="Nagy L.G."/>
            <person name="Floudas D."/>
            <person name="Copeland A."/>
            <person name="Barry K.W."/>
            <person name="Cichocki N."/>
            <person name="Veneault-Fourrey C."/>
            <person name="LaButti K."/>
            <person name="Lindquist E.A."/>
            <person name="Lipzen A."/>
            <person name="Lundell T."/>
            <person name="Morin E."/>
            <person name="Murat C."/>
            <person name="Riley R."/>
            <person name="Ohm R."/>
            <person name="Sun H."/>
            <person name="Tunlid A."/>
            <person name="Henrissat B."/>
            <person name="Grigoriev I.V."/>
            <person name="Hibbett D.S."/>
            <person name="Martin F."/>
        </authorList>
    </citation>
    <scope>NUCLEOTIDE SEQUENCE [LARGE SCALE GENOMIC DNA]</scope>
    <source>
        <strain evidence="3">UH-Slu-Lm8-n1</strain>
    </source>
</reference>
<reference evidence="2 3" key="1">
    <citation type="submission" date="2014-04" db="EMBL/GenBank/DDBJ databases">
        <authorList>
            <consortium name="DOE Joint Genome Institute"/>
            <person name="Kuo A."/>
            <person name="Ruytinx J."/>
            <person name="Rineau F."/>
            <person name="Colpaert J."/>
            <person name="Kohler A."/>
            <person name="Nagy L.G."/>
            <person name="Floudas D."/>
            <person name="Copeland A."/>
            <person name="Barry K.W."/>
            <person name="Cichocki N."/>
            <person name="Veneault-Fourrey C."/>
            <person name="LaButti K."/>
            <person name="Lindquist E.A."/>
            <person name="Lipzen A."/>
            <person name="Lundell T."/>
            <person name="Morin E."/>
            <person name="Murat C."/>
            <person name="Sun H."/>
            <person name="Tunlid A."/>
            <person name="Henrissat B."/>
            <person name="Grigoriev I.V."/>
            <person name="Hibbett D.S."/>
            <person name="Martin F."/>
            <person name="Nordberg H.P."/>
            <person name="Cantor M.N."/>
            <person name="Hua S.X."/>
        </authorList>
    </citation>
    <scope>NUCLEOTIDE SEQUENCE [LARGE SCALE GENOMIC DNA]</scope>
    <source>
        <strain evidence="2 3">UH-Slu-Lm8-n1</strain>
    </source>
</reference>
<name>A0A0C9ZC21_9AGAM</name>
<protein>
    <submittedName>
        <fullName evidence="2">Uncharacterized protein</fullName>
    </submittedName>
</protein>
<organism evidence="2 3">
    <name type="scientific">Suillus luteus UH-Slu-Lm8-n1</name>
    <dbReference type="NCBI Taxonomy" id="930992"/>
    <lineage>
        <taxon>Eukaryota</taxon>
        <taxon>Fungi</taxon>
        <taxon>Dikarya</taxon>
        <taxon>Basidiomycota</taxon>
        <taxon>Agaricomycotina</taxon>
        <taxon>Agaricomycetes</taxon>
        <taxon>Agaricomycetidae</taxon>
        <taxon>Boletales</taxon>
        <taxon>Suillineae</taxon>
        <taxon>Suillaceae</taxon>
        <taxon>Suillus</taxon>
    </lineage>
</organism>
<accession>A0A0C9ZC21</accession>
<proteinExistence type="predicted"/>
<evidence type="ECO:0000313" key="3">
    <source>
        <dbReference type="Proteomes" id="UP000054485"/>
    </source>
</evidence>
<dbReference type="AlphaFoldDB" id="A0A0C9ZC21"/>
<dbReference type="Proteomes" id="UP000054485">
    <property type="component" value="Unassembled WGS sequence"/>
</dbReference>
<sequence>MPRTERVLTCKNEKLVLPWAEDMILQRSTNINSVIDCIHGITYWYMRRNLKPSGPNRTGPRQHYPEAEAEWQ</sequence>
<gene>
    <name evidence="2" type="ORF">CY34DRAFT_812467</name>
</gene>
<dbReference type="InParanoid" id="A0A0C9ZC21"/>
<evidence type="ECO:0000313" key="2">
    <source>
        <dbReference type="EMBL" id="KIK35050.1"/>
    </source>
</evidence>
<dbReference type="EMBL" id="KN835670">
    <property type="protein sequence ID" value="KIK35050.1"/>
    <property type="molecule type" value="Genomic_DNA"/>
</dbReference>